<evidence type="ECO:0000256" key="4">
    <source>
        <dbReference type="ARBA" id="ARBA00023136"/>
    </source>
</evidence>
<feature type="region of interest" description="Disordered" evidence="5">
    <location>
        <begin position="425"/>
        <end position="460"/>
    </location>
</feature>
<dbReference type="EMBL" id="JAEVFJ010000001">
    <property type="protein sequence ID" value="KAH8108076.1"/>
    <property type="molecule type" value="Genomic_DNA"/>
</dbReference>
<name>A0A8K0V0U8_9AGAR</name>
<evidence type="ECO:0000313" key="7">
    <source>
        <dbReference type="EMBL" id="KAH8108076.1"/>
    </source>
</evidence>
<feature type="compositionally biased region" description="Low complexity" evidence="5">
    <location>
        <begin position="495"/>
        <end position="514"/>
    </location>
</feature>
<feature type="region of interest" description="Disordered" evidence="5">
    <location>
        <begin position="485"/>
        <end position="516"/>
    </location>
</feature>
<comment type="caution">
    <text evidence="7">The sequence shown here is derived from an EMBL/GenBank/DDBJ whole genome shotgun (WGS) entry which is preliminary data.</text>
</comment>
<protein>
    <recommendedName>
        <fullName evidence="6">Calcineurin-like phosphoesterase domain-containing protein</fullName>
    </recommendedName>
</protein>
<comment type="subcellular location">
    <subcellularLocation>
        <location evidence="1">Membrane</location>
        <topology evidence="1">Multi-pass membrane protein</topology>
    </subcellularLocation>
</comment>
<dbReference type="Pfam" id="PF00149">
    <property type="entry name" value="Metallophos"/>
    <property type="match status" value="1"/>
</dbReference>
<dbReference type="Proteomes" id="UP000813824">
    <property type="component" value="Unassembled WGS sequence"/>
</dbReference>
<keyword evidence="8" id="KW-1185">Reference proteome</keyword>
<dbReference type="AlphaFoldDB" id="A0A8K0V0U8"/>
<dbReference type="GO" id="GO:0016020">
    <property type="term" value="C:membrane"/>
    <property type="evidence" value="ECO:0007669"/>
    <property type="project" value="UniProtKB-SubCell"/>
</dbReference>
<keyword evidence="3" id="KW-1133">Transmembrane helix</keyword>
<organism evidence="7 8">
    <name type="scientific">Cristinia sonorae</name>
    <dbReference type="NCBI Taxonomy" id="1940300"/>
    <lineage>
        <taxon>Eukaryota</taxon>
        <taxon>Fungi</taxon>
        <taxon>Dikarya</taxon>
        <taxon>Basidiomycota</taxon>
        <taxon>Agaricomycotina</taxon>
        <taxon>Agaricomycetes</taxon>
        <taxon>Agaricomycetidae</taxon>
        <taxon>Agaricales</taxon>
        <taxon>Pleurotineae</taxon>
        <taxon>Stephanosporaceae</taxon>
        <taxon>Cristinia</taxon>
    </lineage>
</organism>
<feature type="compositionally biased region" description="Low complexity" evidence="5">
    <location>
        <begin position="438"/>
        <end position="455"/>
    </location>
</feature>
<dbReference type="SUPFAM" id="SSF56300">
    <property type="entry name" value="Metallo-dependent phosphatases"/>
    <property type="match status" value="1"/>
</dbReference>
<dbReference type="PANTHER" id="PTHR13315">
    <property type="entry name" value="METALLO PHOSPHOESTERASE RELATED"/>
    <property type="match status" value="1"/>
</dbReference>
<evidence type="ECO:0000256" key="2">
    <source>
        <dbReference type="ARBA" id="ARBA00022692"/>
    </source>
</evidence>
<sequence length="634" mass="72221">MPTRLQSQFLNRWPLQLSLISYLRIAWILVLLWCEFGSFSFSLLGCRWPDSNLQSSGDITHVLLVTDPQVRYLPRVRRRWADKWKFASFHRTLQKNWQYAYGMEPDIVVFLGDMLAHGHHLDDDNEYKEYFHRFQELLPADDSVTKYYAPGNEDVGLRINERAAREVRRRFQENFGPLNQAFTLSGHNFVLLDAPGLVEEDYYRTDGVTEFANISASPGGALEFTQRLTRLESNHPTILFTHIPLARPELASCGPLREHGTIRRGVGAGYQNTLGKRTTHFLLNTIHPTIVFSGDDRDHCDYSHRKPDGDSSDGIREVTLKSLSPFRHISHPGFHLLSLINPVSALRLESPTFADRACFLPDYHGVYTKRYLPLAVLTLAALLISRCRRRKQQHGRLPSYNSPSDPLDKSEYAIHQGGKHWQWSPKSRFAKQEASMRSSPPIHTSPLSSSPTTQSFIDIPTHPKLQPYQLHDEPIDLQDDDHMCPTPYTPRVNRSGSGSTTDGTNGDVSSGSTSASWLADTTSPAYLPESSTSRHKHKRGWTWSWRFVLFGRTRRMTVSIPWFGSSNGKSSPWSYQEADWTEKLGLSGNGKSGARRRSRDDVSGWLQVLKGSLVDYWHVCWPATVSWILLFITS</sequence>
<reference evidence="7" key="1">
    <citation type="journal article" date="2021" name="New Phytol.">
        <title>Evolutionary innovations through gain and loss of genes in the ectomycorrhizal Boletales.</title>
        <authorList>
            <person name="Wu G."/>
            <person name="Miyauchi S."/>
            <person name="Morin E."/>
            <person name="Kuo A."/>
            <person name="Drula E."/>
            <person name="Varga T."/>
            <person name="Kohler A."/>
            <person name="Feng B."/>
            <person name="Cao Y."/>
            <person name="Lipzen A."/>
            <person name="Daum C."/>
            <person name="Hundley H."/>
            <person name="Pangilinan J."/>
            <person name="Johnson J."/>
            <person name="Barry K."/>
            <person name="LaButti K."/>
            <person name="Ng V."/>
            <person name="Ahrendt S."/>
            <person name="Min B."/>
            <person name="Choi I.G."/>
            <person name="Park H."/>
            <person name="Plett J.M."/>
            <person name="Magnuson J."/>
            <person name="Spatafora J.W."/>
            <person name="Nagy L.G."/>
            <person name="Henrissat B."/>
            <person name="Grigoriev I.V."/>
            <person name="Yang Z.L."/>
            <person name="Xu J."/>
            <person name="Martin F.M."/>
        </authorList>
    </citation>
    <scope>NUCLEOTIDE SEQUENCE</scope>
    <source>
        <strain evidence="7">KKN 215</strain>
    </source>
</reference>
<evidence type="ECO:0000256" key="1">
    <source>
        <dbReference type="ARBA" id="ARBA00004141"/>
    </source>
</evidence>
<evidence type="ECO:0000256" key="5">
    <source>
        <dbReference type="SAM" id="MobiDB-lite"/>
    </source>
</evidence>
<keyword evidence="2" id="KW-0812">Transmembrane</keyword>
<dbReference type="InterPro" id="IPR029052">
    <property type="entry name" value="Metallo-depent_PP-like"/>
</dbReference>
<evidence type="ECO:0000256" key="3">
    <source>
        <dbReference type="ARBA" id="ARBA00022989"/>
    </source>
</evidence>
<evidence type="ECO:0000313" key="8">
    <source>
        <dbReference type="Proteomes" id="UP000813824"/>
    </source>
</evidence>
<dbReference type="Gene3D" id="3.60.21.10">
    <property type="match status" value="1"/>
</dbReference>
<dbReference type="InterPro" id="IPR033308">
    <property type="entry name" value="PGAP5/Cdc1/Ted1"/>
</dbReference>
<feature type="domain" description="Calcineurin-like phosphoesterase" evidence="6">
    <location>
        <begin position="62"/>
        <end position="258"/>
    </location>
</feature>
<dbReference type="GO" id="GO:0016787">
    <property type="term" value="F:hydrolase activity"/>
    <property type="evidence" value="ECO:0007669"/>
    <property type="project" value="InterPro"/>
</dbReference>
<proteinExistence type="predicted"/>
<dbReference type="OrthoDB" id="5977743at2759"/>
<dbReference type="GO" id="GO:0005783">
    <property type="term" value="C:endoplasmic reticulum"/>
    <property type="evidence" value="ECO:0007669"/>
    <property type="project" value="TreeGrafter"/>
</dbReference>
<dbReference type="PANTHER" id="PTHR13315:SF4">
    <property type="entry name" value="METALLOPHOSPHOESTERASE, ISOFORM E"/>
    <property type="match status" value="1"/>
</dbReference>
<accession>A0A8K0V0U8</accession>
<gene>
    <name evidence="7" type="ORF">BXZ70DRAFT_914068</name>
</gene>
<dbReference type="GO" id="GO:0006506">
    <property type="term" value="P:GPI anchor biosynthetic process"/>
    <property type="evidence" value="ECO:0007669"/>
    <property type="project" value="InterPro"/>
</dbReference>
<dbReference type="InterPro" id="IPR004843">
    <property type="entry name" value="Calcineurin-like_PHP"/>
</dbReference>
<keyword evidence="4" id="KW-0472">Membrane</keyword>
<evidence type="ECO:0000259" key="6">
    <source>
        <dbReference type="Pfam" id="PF00149"/>
    </source>
</evidence>